<gene>
    <name evidence="7" type="ORF">SCMC78_18270</name>
</gene>
<evidence type="ECO:0000313" key="7">
    <source>
        <dbReference type="EMBL" id="BFP52020.1"/>
    </source>
</evidence>
<evidence type="ECO:0000256" key="3">
    <source>
        <dbReference type="ARBA" id="ARBA00023159"/>
    </source>
</evidence>
<feature type="compositionally biased region" description="Basic and acidic residues" evidence="5">
    <location>
        <begin position="1"/>
        <end position="19"/>
    </location>
</feature>
<keyword evidence="3" id="KW-0010">Activator</keyword>
<dbReference type="InterPro" id="IPR036244">
    <property type="entry name" value="TipA-like_antibiotic-bd"/>
</dbReference>
<keyword evidence="2" id="KW-0238">DNA-binding</keyword>
<evidence type="ECO:0000256" key="5">
    <source>
        <dbReference type="SAM" id="MobiDB-lite"/>
    </source>
</evidence>
<dbReference type="SMART" id="SM00422">
    <property type="entry name" value="HTH_MERR"/>
    <property type="match status" value="1"/>
</dbReference>
<dbReference type="GO" id="GO:0003677">
    <property type="term" value="F:DNA binding"/>
    <property type="evidence" value="ECO:0007669"/>
    <property type="project" value="UniProtKB-KW"/>
</dbReference>
<dbReference type="CDD" id="cd01106">
    <property type="entry name" value="HTH_TipAL-Mta"/>
    <property type="match status" value="1"/>
</dbReference>
<dbReference type="InterPro" id="IPR000551">
    <property type="entry name" value="MerR-type_HTH_dom"/>
</dbReference>
<evidence type="ECO:0000259" key="6">
    <source>
        <dbReference type="PROSITE" id="PS50937"/>
    </source>
</evidence>
<evidence type="ECO:0000256" key="2">
    <source>
        <dbReference type="ARBA" id="ARBA00023125"/>
    </source>
</evidence>
<sequence length="288" mass="31558">MTRLRLRETGPVSNEERRPGKPPAGGTADGLTVGRTAALVGVSVKTLHHWDTIGLVRPGGRTRSGYRVYGDDDVARLHRVLVYREIGIPLAAIGRLLDDPEVDAREHLRRQRGQLVDRISRLERMVGAVDRMLLESGPGIRLTPEEQVEIFGADWQPGWAEEAEERWGGTDQWAQYTERAAGMSAEDWKDVAAATEALTADLAEACRTGVAAGSDRANALAERHRAQISTYFDCTYAMQVCIGRTYVTDPGYAAYYDAIAPGLDDWLCAVIAANARAHGVDPESASWE</sequence>
<dbReference type="InterPro" id="IPR012925">
    <property type="entry name" value="TipAS_dom"/>
</dbReference>
<reference evidence="7" key="1">
    <citation type="submission" date="2024-07" db="EMBL/GenBank/DDBJ databases">
        <title>Complete genome sequences of cellulolytic bacteria, Kitasatospora sp. CMC57 and Streptomyces sp. CMC78, isolated from Japanese agricultural soil.</title>
        <authorList>
            <person name="Hashimoto T."/>
            <person name="Ito M."/>
            <person name="Iwamoto M."/>
            <person name="Fukahori D."/>
            <person name="Shoda T."/>
            <person name="Sakoda M."/>
            <person name="Morohoshi T."/>
            <person name="Mitsuboshi M."/>
            <person name="Nishizawa T."/>
        </authorList>
    </citation>
    <scope>NUCLEOTIDE SEQUENCE</scope>
    <source>
        <strain evidence="7">CMC78</strain>
    </source>
</reference>
<keyword evidence="1" id="KW-0805">Transcription regulation</keyword>
<dbReference type="InterPro" id="IPR009061">
    <property type="entry name" value="DNA-bd_dom_put_sf"/>
</dbReference>
<dbReference type="SUPFAM" id="SSF46955">
    <property type="entry name" value="Putative DNA-binding domain"/>
    <property type="match status" value="1"/>
</dbReference>
<name>A0AB33KGT6_9ACTN</name>
<keyword evidence="4" id="KW-0804">Transcription</keyword>
<dbReference type="SUPFAM" id="SSF89082">
    <property type="entry name" value="Antibiotic binding domain of TipA-like multidrug resistance regulators"/>
    <property type="match status" value="1"/>
</dbReference>
<organism evidence="7">
    <name type="scientific">Streptomyces sp. CMC78</name>
    <dbReference type="NCBI Taxonomy" id="3231512"/>
    <lineage>
        <taxon>Bacteria</taxon>
        <taxon>Bacillati</taxon>
        <taxon>Actinomycetota</taxon>
        <taxon>Actinomycetes</taxon>
        <taxon>Kitasatosporales</taxon>
        <taxon>Streptomycetaceae</taxon>
        <taxon>Streptomyces</taxon>
    </lineage>
</organism>
<dbReference type="KEGG" id="stcm:SCMC78_18270"/>
<evidence type="ECO:0000256" key="1">
    <source>
        <dbReference type="ARBA" id="ARBA00023015"/>
    </source>
</evidence>
<dbReference type="AlphaFoldDB" id="A0AB33KGT6"/>
<dbReference type="PANTHER" id="PTHR30204:SF90">
    <property type="entry name" value="HTH-TYPE TRANSCRIPTIONAL ACTIVATOR MTA"/>
    <property type="match status" value="1"/>
</dbReference>
<feature type="domain" description="HTH merR-type" evidence="6">
    <location>
        <begin position="30"/>
        <end position="99"/>
    </location>
</feature>
<feature type="region of interest" description="Disordered" evidence="5">
    <location>
        <begin position="1"/>
        <end position="31"/>
    </location>
</feature>
<dbReference type="PROSITE" id="PS50937">
    <property type="entry name" value="HTH_MERR_2"/>
    <property type="match status" value="1"/>
</dbReference>
<dbReference type="PANTHER" id="PTHR30204">
    <property type="entry name" value="REDOX-CYCLING DRUG-SENSING TRANSCRIPTIONAL ACTIVATOR SOXR"/>
    <property type="match status" value="1"/>
</dbReference>
<dbReference type="GO" id="GO:0003700">
    <property type="term" value="F:DNA-binding transcription factor activity"/>
    <property type="evidence" value="ECO:0007669"/>
    <property type="project" value="InterPro"/>
</dbReference>
<proteinExistence type="predicted"/>
<dbReference type="Pfam" id="PF13411">
    <property type="entry name" value="MerR_1"/>
    <property type="match status" value="1"/>
</dbReference>
<dbReference type="PRINTS" id="PR00040">
    <property type="entry name" value="HTHMERR"/>
</dbReference>
<protein>
    <submittedName>
        <fullName evidence="7">MerR family transcriptional regulator</fullName>
    </submittedName>
</protein>
<dbReference type="Gene3D" id="1.10.1660.10">
    <property type="match status" value="1"/>
</dbReference>
<dbReference type="EMBL" id="AP035884">
    <property type="protein sequence ID" value="BFP52020.1"/>
    <property type="molecule type" value="Genomic_DNA"/>
</dbReference>
<dbReference type="Pfam" id="PF07739">
    <property type="entry name" value="TipAS"/>
    <property type="match status" value="1"/>
</dbReference>
<dbReference type="Gene3D" id="1.10.490.50">
    <property type="entry name" value="Antibiotic binding domain of TipA-like multidrug resistance regulators"/>
    <property type="match status" value="1"/>
</dbReference>
<evidence type="ECO:0000256" key="4">
    <source>
        <dbReference type="ARBA" id="ARBA00023163"/>
    </source>
</evidence>
<accession>A0AB33KGT6</accession>
<dbReference type="InterPro" id="IPR047057">
    <property type="entry name" value="MerR_fam"/>
</dbReference>